<protein>
    <submittedName>
        <fullName evidence="6">Alcohol dehydrogenase</fullName>
    </submittedName>
</protein>
<dbReference type="InterPro" id="IPR011032">
    <property type="entry name" value="GroES-like_sf"/>
</dbReference>
<dbReference type="EMBL" id="BONF01000030">
    <property type="protein sequence ID" value="GIF83670.1"/>
    <property type="molecule type" value="Genomic_DNA"/>
</dbReference>
<dbReference type="RefSeq" id="WP_203750830.1">
    <property type="nucleotide sequence ID" value="NZ_BONF01000030.1"/>
</dbReference>
<keyword evidence="3" id="KW-0812">Transmembrane</keyword>
<dbReference type="InterPro" id="IPR013149">
    <property type="entry name" value="ADH-like_C"/>
</dbReference>
<name>A0A8J3JR99_9ACTN</name>
<proteinExistence type="predicted"/>
<comment type="cofactor">
    <cofactor evidence="1">
        <name>Zn(2+)</name>
        <dbReference type="ChEBI" id="CHEBI:29105"/>
    </cofactor>
</comment>
<keyword evidence="7" id="KW-1185">Reference proteome</keyword>
<dbReference type="PANTHER" id="PTHR43401:SF2">
    <property type="entry name" value="L-THREONINE 3-DEHYDROGENASE"/>
    <property type="match status" value="1"/>
</dbReference>
<evidence type="ECO:0000256" key="3">
    <source>
        <dbReference type="SAM" id="Phobius"/>
    </source>
</evidence>
<dbReference type="SUPFAM" id="SSF51735">
    <property type="entry name" value="NAD(P)-binding Rossmann-fold domains"/>
    <property type="match status" value="1"/>
</dbReference>
<dbReference type="Pfam" id="PF00107">
    <property type="entry name" value="ADH_zinc_N"/>
    <property type="match status" value="1"/>
</dbReference>
<comment type="caution">
    <text evidence="6">The sequence shown here is derived from an EMBL/GenBank/DDBJ whole genome shotgun (WGS) entry which is preliminary data.</text>
</comment>
<evidence type="ECO:0000256" key="1">
    <source>
        <dbReference type="ARBA" id="ARBA00001947"/>
    </source>
</evidence>
<evidence type="ECO:0000259" key="5">
    <source>
        <dbReference type="Pfam" id="PF08240"/>
    </source>
</evidence>
<dbReference type="SUPFAM" id="SSF50129">
    <property type="entry name" value="GroES-like"/>
    <property type="match status" value="1"/>
</dbReference>
<dbReference type="InterPro" id="IPR050129">
    <property type="entry name" value="Zn_alcohol_dh"/>
</dbReference>
<sequence length="407" mass="42417">MMLALQYKNSPVKYLTARGVTSTRIGSRFTSAVAGNLAPLQLTQLPVPDLPGRGWVRLRPLLSGICGSDLAMLTGRSSPYLTPLVSTPFVPGHEVVAVTLDDAPDLPKGSRVVVDPVLSCAARGLRLCPACAEGRQSRCIAVTSGGLAPGLQTGYCGDTGGGWGKQMVAHRSQLHVVPEGVRDELAVLAEPLACAIHAVRRVALPAGATVVVIGAGTVGLLTILALREYTEVGGIHVVAKHRHQQVRARQLGATEVIEPARAARAVRRLTGGSLESPVMGAEYLLGGADVTFECTGGGGLDTALRLTRAGGTVVLSGMPSTGVDLTPLWFRELHLVGAYATDSGGVPEADGGRQGDFDRALDLVGRAPLDGFVDARYPLTRWREAVGHAADAGRLGTVKVAFDLAEI</sequence>
<dbReference type="PANTHER" id="PTHR43401">
    <property type="entry name" value="L-THREONINE 3-DEHYDROGENASE"/>
    <property type="match status" value="1"/>
</dbReference>
<dbReference type="InterPro" id="IPR036291">
    <property type="entry name" value="NAD(P)-bd_dom_sf"/>
</dbReference>
<organism evidence="6 7">
    <name type="scientific">Catellatospora bangladeshensis</name>
    <dbReference type="NCBI Taxonomy" id="310355"/>
    <lineage>
        <taxon>Bacteria</taxon>
        <taxon>Bacillati</taxon>
        <taxon>Actinomycetota</taxon>
        <taxon>Actinomycetes</taxon>
        <taxon>Micromonosporales</taxon>
        <taxon>Micromonosporaceae</taxon>
        <taxon>Catellatospora</taxon>
    </lineage>
</organism>
<reference evidence="6 7" key="1">
    <citation type="submission" date="2021-01" db="EMBL/GenBank/DDBJ databases">
        <title>Whole genome shotgun sequence of Catellatospora bangladeshensis NBRC 107357.</title>
        <authorList>
            <person name="Komaki H."/>
            <person name="Tamura T."/>
        </authorList>
    </citation>
    <scope>NUCLEOTIDE SEQUENCE [LARGE SCALE GENOMIC DNA]</scope>
    <source>
        <strain evidence="6 7">NBRC 107357</strain>
    </source>
</reference>
<evidence type="ECO:0000313" key="7">
    <source>
        <dbReference type="Proteomes" id="UP000601223"/>
    </source>
</evidence>
<gene>
    <name evidence="6" type="ORF">Cba03nite_50190</name>
</gene>
<dbReference type="Gene3D" id="3.90.180.10">
    <property type="entry name" value="Medium-chain alcohol dehydrogenases, catalytic domain"/>
    <property type="match status" value="1"/>
</dbReference>
<feature type="transmembrane region" description="Helical" evidence="3">
    <location>
        <begin position="202"/>
        <end position="226"/>
    </location>
</feature>
<dbReference type="GO" id="GO:0016491">
    <property type="term" value="F:oxidoreductase activity"/>
    <property type="evidence" value="ECO:0007669"/>
    <property type="project" value="UniProtKB-KW"/>
</dbReference>
<keyword evidence="3" id="KW-0472">Membrane</keyword>
<keyword evidence="3" id="KW-1133">Transmembrane helix</keyword>
<evidence type="ECO:0000259" key="4">
    <source>
        <dbReference type="Pfam" id="PF00107"/>
    </source>
</evidence>
<dbReference type="Proteomes" id="UP000601223">
    <property type="component" value="Unassembled WGS sequence"/>
</dbReference>
<keyword evidence="2" id="KW-0560">Oxidoreductase</keyword>
<dbReference type="Gene3D" id="3.40.50.720">
    <property type="entry name" value="NAD(P)-binding Rossmann-like Domain"/>
    <property type="match status" value="1"/>
</dbReference>
<accession>A0A8J3JR99</accession>
<evidence type="ECO:0000313" key="6">
    <source>
        <dbReference type="EMBL" id="GIF83670.1"/>
    </source>
</evidence>
<dbReference type="Pfam" id="PF08240">
    <property type="entry name" value="ADH_N"/>
    <property type="match status" value="1"/>
</dbReference>
<evidence type="ECO:0000256" key="2">
    <source>
        <dbReference type="ARBA" id="ARBA00023002"/>
    </source>
</evidence>
<feature type="domain" description="Alcohol dehydrogenase-like N-terminal" evidence="5">
    <location>
        <begin position="53"/>
        <end position="178"/>
    </location>
</feature>
<dbReference type="InterPro" id="IPR013154">
    <property type="entry name" value="ADH-like_N"/>
</dbReference>
<feature type="domain" description="Alcohol dehydrogenase-like C-terminal" evidence="4">
    <location>
        <begin position="218"/>
        <end position="342"/>
    </location>
</feature>
<dbReference type="AlphaFoldDB" id="A0A8J3JR99"/>